<protein>
    <recommendedName>
        <fullName evidence="8">Galactose-1-phosphate uridylyltransferase</fullName>
        <ecNumber evidence="8">2.7.7.12</ecNumber>
    </recommendedName>
</protein>
<sequence>MKFNIFSKKNNKEEKAFGELASHKRRVSELRRDLVGGAWIVLATARGNRPHEISDHSVSKERSPKKNCPFEDPQASGNGEPLLIYGDKSDWSLQVVANKYPAFSTEGECIEGGKCKVGCGHTIKRGLYSVRDGFGYHEILITRDHDRYLPQFTDEQASEVIKAYLERYNFLKKQDCIKYIAIFENHGKKAGASIYHPHAQIMALPFLPSDIRRSLRGSAKYNSRHKRCVHCVMLSWELERGERVIYEEDSFVALCPFVSFGSFEIRIYPKLHQASFDQITKSQITSFARALRVSLGKLDKALNNPPYNYFIHTAPLEKIGGYSHYHWHLEILPTFDMDGGFELGTGVQITTTAPEEAAKILNKQKP</sequence>
<dbReference type="Gene3D" id="3.30.428.10">
    <property type="entry name" value="HIT-like"/>
    <property type="match status" value="2"/>
</dbReference>
<accession>A0A1G2HFU4</accession>
<evidence type="ECO:0000313" key="14">
    <source>
        <dbReference type="Proteomes" id="UP000179153"/>
    </source>
</evidence>
<dbReference type="InterPro" id="IPR053177">
    <property type="entry name" value="ADP-glucose_phosphorylase"/>
</dbReference>
<dbReference type="PIRSF" id="PIRSF000808">
    <property type="entry name" value="GalT"/>
    <property type="match status" value="1"/>
</dbReference>
<evidence type="ECO:0000259" key="12">
    <source>
        <dbReference type="Pfam" id="PF02744"/>
    </source>
</evidence>
<feature type="active site" description="Tele-UMP-histidine intermediate" evidence="9">
    <location>
        <position position="198"/>
    </location>
</feature>
<evidence type="ECO:0000256" key="4">
    <source>
        <dbReference type="ARBA" id="ARBA00022695"/>
    </source>
</evidence>
<comment type="caution">
    <text evidence="13">The sequence shown here is derived from an EMBL/GenBank/DDBJ whole genome shotgun (WGS) entry which is preliminary data.</text>
</comment>
<evidence type="ECO:0000313" key="13">
    <source>
        <dbReference type="EMBL" id="OGZ61345.1"/>
    </source>
</evidence>
<comment type="cofactor">
    <cofactor evidence="1">
        <name>Zn(2+)</name>
        <dbReference type="ChEBI" id="CHEBI:29105"/>
    </cofactor>
</comment>
<dbReference type="STRING" id="1802163.A2932_02505"/>
<dbReference type="Pfam" id="PF02744">
    <property type="entry name" value="GalP_UDP_tr_C"/>
    <property type="match status" value="1"/>
</dbReference>
<evidence type="ECO:0000256" key="3">
    <source>
        <dbReference type="ARBA" id="ARBA00022679"/>
    </source>
</evidence>
<evidence type="ECO:0000256" key="10">
    <source>
        <dbReference type="SAM" id="MobiDB-lite"/>
    </source>
</evidence>
<feature type="domain" description="Galactose-1-phosphate uridyl transferase N-terminal" evidence="11">
    <location>
        <begin position="27"/>
        <end position="208"/>
    </location>
</feature>
<dbReference type="NCBIfam" id="TIGR00209">
    <property type="entry name" value="galT_1"/>
    <property type="match status" value="1"/>
</dbReference>
<dbReference type="PANTHER" id="PTHR42763:SF2">
    <property type="entry name" value="ADP-GLUCOSE PHOSPHORYLASE"/>
    <property type="match status" value="1"/>
</dbReference>
<dbReference type="SUPFAM" id="SSF54197">
    <property type="entry name" value="HIT-like"/>
    <property type="match status" value="2"/>
</dbReference>
<evidence type="ECO:0000256" key="7">
    <source>
        <dbReference type="ARBA" id="ARBA00023277"/>
    </source>
</evidence>
<keyword evidence="7" id="KW-0119">Carbohydrate metabolism</keyword>
<evidence type="ECO:0000259" key="11">
    <source>
        <dbReference type="Pfam" id="PF01087"/>
    </source>
</evidence>
<dbReference type="GO" id="GO:0008108">
    <property type="term" value="F:UDP-glucose:hexose-1-phosphate uridylyltransferase activity"/>
    <property type="evidence" value="ECO:0007669"/>
    <property type="project" value="UniProtKB-UniRule"/>
</dbReference>
<evidence type="ECO:0000256" key="6">
    <source>
        <dbReference type="ARBA" id="ARBA00022833"/>
    </source>
</evidence>
<dbReference type="InterPro" id="IPR036265">
    <property type="entry name" value="HIT-like_sf"/>
</dbReference>
<dbReference type="EC" id="2.7.7.12" evidence="8"/>
<comment type="similarity">
    <text evidence="2">Belongs to the galactose-1-phosphate uridylyltransferase type 1 family.</text>
</comment>
<dbReference type="GO" id="GO:0006012">
    <property type="term" value="P:galactose metabolic process"/>
    <property type="evidence" value="ECO:0007669"/>
    <property type="project" value="UniProtKB-UniRule"/>
</dbReference>
<dbReference type="Proteomes" id="UP000179153">
    <property type="component" value="Unassembled WGS sequence"/>
</dbReference>
<reference evidence="13 14" key="1">
    <citation type="journal article" date="2016" name="Nat. Commun.">
        <title>Thousands of microbial genomes shed light on interconnected biogeochemical processes in an aquifer system.</title>
        <authorList>
            <person name="Anantharaman K."/>
            <person name="Brown C.T."/>
            <person name="Hug L.A."/>
            <person name="Sharon I."/>
            <person name="Castelle C.J."/>
            <person name="Probst A.J."/>
            <person name="Thomas B.C."/>
            <person name="Singh A."/>
            <person name="Wilkins M.J."/>
            <person name="Karaoz U."/>
            <person name="Brodie E.L."/>
            <person name="Williams K.H."/>
            <person name="Hubbard S.S."/>
            <person name="Banfield J.F."/>
        </authorList>
    </citation>
    <scope>NUCLEOTIDE SEQUENCE [LARGE SCALE GENOMIC DNA]</scope>
</reference>
<dbReference type="GO" id="GO:0008270">
    <property type="term" value="F:zinc ion binding"/>
    <property type="evidence" value="ECO:0007669"/>
    <property type="project" value="InterPro"/>
</dbReference>
<keyword evidence="4" id="KW-0548">Nucleotidyltransferase</keyword>
<dbReference type="EMBL" id="MHOI01000018">
    <property type="protein sequence ID" value="OGZ61345.1"/>
    <property type="molecule type" value="Genomic_DNA"/>
</dbReference>
<dbReference type="Pfam" id="PF01087">
    <property type="entry name" value="GalP_UDP_transf"/>
    <property type="match status" value="1"/>
</dbReference>
<evidence type="ECO:0000256" key="5">
    <source>
        <dbReference type="ARBA" id="ARBA00022723"/>
    </source>
</evidence>
<gene>
    <name evidence="13" type="ORF">A2932_02505</name>
</gene>
<evidence type="ECO:0000256" key="2">
    <source>
        <dbReference type="ARBA" id="ARBA00010951"/>
    </source>
</evidence>
<dbReference type="InterPro" id="IPR001937">
    <property type="entry name" value="GalP_UDPtransf1"/>
</dbReference>
<feature type="domain" description="Galactose-1-phosphate uridyl transferase C-terminal" evidence="12">
    <location>
        <begin position="219"/>
        <end position="330"/>
    </location>
</feature>
<dbReference type="AlphaFoldDB" id="A0A1G2HFU4"/>
<dbReference type="InterPro" id="IPR005850">
    <property type="entry name" value="GalP_Utransf_C"/>
</dbReference>
<evidence type="ECO:0000256" key="8">
    <source>
        <dbReference type="NCBIfam" id="TIGR00209"/>
    </source>
</evidence>
<evidence type="ECO:0000256" key="9">
    <source>
        <dbReference type="PIRSR" id="PIRSR000808-1"/>
    </source>
</evidence>
<keyword evidence="5" id="KW-0479">Metal-binding</keyword>
<keyword evidence="6" id="KW-0862">Zinc</keyword>
<feature type="region of interest" description="Disordered" evidence="10">
    <location>
        <begin position="51"/>
        <end position="78"/>
    </location>
</feature>
<keyword evidence="3" id="KW-0808">Transferase</keyword>
<name>A0A1G2HFU4_9BACT</name>
<dbReference type="InterPro" id="IPR005849">
    <property type="entry name" value="GalP_Utransf_N"/>
</dbReference>
<proteinExistence type="inferred from homology"/>
<organism evidence="13 14">
    <name type="scientific">Candidatus Spechtbacteria bacterium RIFCSPLOWO2_01_FULL_46_10</name>
    <dbReference type="NCBI Taxonomy" id="1802163"/>
    <lineage>
        <taxon>Bacteria</taxon>
        <taxon>Candidatus Spechtiibacteriota</taxon>
    </lineage>
</organism>
<feature type="compositionally biased region" description="Basic and acidic residues" evidence="10">
    <location>
        <begin position="51"/>
        <end position="64"/>
    </location>
</feature>
<dbReference type="PANTHER" id="PTHR42763">
    <property type="entry name" value="ADP-GLUCOSE PHOSPHORYLASE"/>
    <property type="match status" value="1"/>
</dbReference>
<evidence type="ECO:0000256" key="1">
    <source>
        <dbReference type="ARBA" id="ARBA00001947"/>
    </source>
</evidence>